<comment type="catalytic activity">
    <reaction evidence="1">
        <text>Hydrolysis of terminal non-reducing alpha-L-arabinofuranoside residues in alpha-L-arabinosides.</text>
        <dbReference type="EC" id="3.2.1.55"/>
    </reaction>
</comment>
<accession>A0A0C3QQ44</accession>
<evidence type="ECO:0000256" key="4">
    <source>
        <dbReference type="ARBA" id="ARBA00012670"/>
    </source>
</evidence>
<keyword evidence="7" id="KW-0326">Glycosidase</keyword>
<keyword evidence="5" id="KW-0378">Hydrolase</keyword>
<comment type="function">
    <text evidence="8">Alpha-L-arabinofuranosidase involved in the degradation of arabinoxylan, a major component of plant hemicellulose. Acts only on small linear 1,5-alpha-linked L-arabinofuranosyl oligosaccharides.</text>
</comment>
<dbReference type="Pfam" id="PF22848">
    <property type="entry name" value="ASD1_dom"/>
    <property type="match status" value="1"/>
</dbReference>
<evidence type="ECO:0000256" key="1">
    <source>
        <dbReference type="ARBA" id="ARBA00001462"/>
    </source>
</evidence>
<evidence type="ECO:0000256" key="8">
    <source>
        <dbReference type="ARBA" id="ARBA00037415"/>
    </source>
</evidence>
<evidence type="ECO:0000256" key="6">
    <source>
        <dbReference type="ARBA" id="ARBA00023277"/>
    </source>
</evidence>
<protein>
    <recommendedName>
        <fullName evidence="4">non-reducing end alpha-L-arabinofuranosidase</fullName>
        <ecNumber evidence="4">3.2.1.55</ecNumber>
    </recommendedName>
</protein>
<dbReference type="EC" id="3.2.1.55" evidence="4"/>
<dbReference type="Gene3D" id="3.20.20.80">
    <property type="entry name" value="Glycosidases"/>
    <property type="match status" value="1"/>
</dbReference>
<dbReference type="InterPro" id="IPR055235">
    <property type="entry name" value="ASD1_cat"/>
</dbReference>
<evidence type="ECO:0000259" key="9">
    <source>
        <dbReference type="SMART" id="SM00813"/>
    </source>
</evidence>
<dbReference type="GO" id="GO:0046373">
    <property type="term" value="P:L-arabinose metabolic process"/>
    <property type="evidence" value="ECO:0007669"/>
    <property type="project" value="InterPro"/>
</dbReference>
<feature type="domain" description="Alpha-L-arabinofuranosidase C-terminal" evidence="9">
    <location>
        <begin position="320"/>
        <end position="530"/>
    </location>
</feature>
<dbReference type="STRING" id="1051891.A0A0C3QQ44"/>
<name>A0A0C3QQ44_9AGAM</name>
<comment type="pathway">
    <text evidence="2">Glycan metabolism; L-arabinan degradation.</text>
</comment>
<keyword evidence="11" id="KW-1185">Reference proteome</keyword>
<comment type="similarity">
    <text evidence="3">Belongs to the glycosyl hydrolase 51 family.</text>
</comment>
<reference evidence="10 11" key="1">
    <citation type="submission" date="2014-04" db="EMBL/GenBank/DDBJ databases">
        <authorList>
            <consortium name="DOE Joint Genome Institute"/>
            <person name="Kuo A."/>
            <person name="Girlanda M."/>
            <person name="Perotto S."/>
            <person name="Kohler A."/>
            <person name="Nagy L.G."/>
            <person name="Floudas D."/>
            <person name="Copeland A."/>
            <person name="Barry K.W."/>
            <person name="Cichocki N."/>
            <person name="Veneault-Fourrey C."/>
            <person name="LaButti K."/>
            <person name="Lindquist E.A."/>
            <person name="Lipzen A."/>
            <person name="Lundell T."/>
            <person name="Morin E."/>
            <person name="Murat C."/>
            <person name="Sun H."/>
            <person name="Tunlid A."/>
            <person name="Henrissat B."/>
            <person name="Grigoriev I.V."/>
            <person name="Hibbett D.S."/>
            <person name="Martin F."/>
            <person name="Nordberg H.P."/>
            <person name="Cantor M.N."/>
            <person name="Hua S.X."/>
        </authorList>
    </citation>
    <scope>NUCLEOTIDE SEQUENCE [LARGE SCALE GENOMIC DNA]</scope>
    <source>
        <strain evidence="10 11">MUT 4182</strain>
    </source>
</reference>
<evidence type="ECO:0000313" key="11">
    <source>
        <dbReference type="Proteomes" id="UP000054248"/>
    </source>
</evidence>
<dbReference type="InterPro" id="IPR017853">
    <property type="entry name" value="GH"/>
</dbReference>
<gene>
    <name evidence="10" type="ORF">M407DRAFT_70313</name>
</gene>
<dbReference type="InterPro" id="IPR010720">
    <property type="entry name" value="Alpha-L-AF_C"/>
</dbReference>
<evidence type="ECO:0000256" key="2">
    <source>
        <dbReference type="ARBA" id="ARBA00004834"/>
    </source>
</evidence>
<sequence>MEATIHIDPSRQIGQVDDRIFSSFIEHLGKCIYGGILPYKDSKPDVINESGFRADVLKLVRDELKVPVVRWPGGNFVSSYRWKDGVGPKGQRPRRPELAWGGEESNQFGTDDFIKWCREARTEPYICLNMGTGTLEDALDWVEYCNGTGNTYWANKRREYNDGDPEPYRVKYWGLGNEMYGAWQVGNLTAAEYTRKAQQWAHALKLVDPSIVLISCGNKGQSSWDATVLQGLATQVDLHSIHTYTSFGERDRLDGKDFERKVFGPEEVEEGIRITRSLIDLAVSRLAPLSLRITCYIHFRSFQRIENGVEKCKPIKIAFDEWGAWDETKEHYDLTDSLAVASWLNVFIRNADIVAMANYAQLVNVIAPILTSPDQVLKQTIFHPLYLFSNHMRGTAEAPSMALDLHVESPSYNGETLPKWIGGLRDTHNLAPKCKYIDASAAFFPGDQERVAISIVNRHPTEITTVAIKFFRYQSGEQGSLRGEYEVYSVYHHSVDAMNTFEDPNNVAIEEARGTWKDGNEIHLTMKEHSSAMLVVPLRRAN</sequence>
<dbReference type="HOGENOM" id="CLU_017810_1_0_1"/>
<dbReference type="PANTHER" id="PTHR43576">
    <property type="entry name" value="ALPHA-L-ARABINOFURANOSIDASE C-RELATED"/>
    <property type="match status" value="1"/>
</dbReference>
<keyword evidence="6" id="KW-0119">Carbohydrate metabolism</keyword>
<dbReference type="InterPro" id="IPR013780">
    <property type="entry name" value="Glyco_hydro_b"/>
</dbReference>
<dbReference type="SUPFAM" id="SSF51445">
    <property type="entry name" value="(Trans)glycosidases"/>
    <property type="match status" value="1"/>
</dbReference>
<evidence type="ECO:0000313" key="10">
    <source>
        <dbReference type="EMBL" id="KIO29599.1"/>
    </source>
</evidence>
<dbReference type="GO" id="GO:0046556">
    <property type="term" value="F:alpha-L-arabinofuranosidase activity"/>
    <property type="evidence" value="ECO:0007669"/>
    <property type="project" value="UniProtKB-EC"/>
</dbReference>
<dbReference type="OrthoDB" id="3032304at2759"/>
<dbReference type="AlphaFoldDB" id="A0A0C3QQ44"/>
<dbReference type="EMBL" id="KN822981">
    <property type="protein sequence ID" value="KIO29599.1"/>
    <property type="molecule type" value="Genomic_DNA"/>
</dbReference>
<dbReference type="GO" id="GO:0031222">
    <property type="term" value="P:arabinan catabolic process"/>
    <property type="evidence" value="ECO:0007669"/>
    <property type="project" value="UniProtKB-UniPathway"/>
</dbReference>
<dbReference type="SMART" id="SM00813">
    <property type="entry name" value="Alpha-L-AF_C"/>
    <property type="match status" value="1"/>
</dbReference>
<dbReference type="PANTHER" id="PTHR43576:SF3">
    <property type="entry name" value="ALPHA-L-ARABINOFURANOSIDASE C"/>
    <property type="match status" value="1"/>
</dbReference>
<reference evidence="11" key="2">
    <citation type="submission" date="2015-01" db="EMBL/GenBank/DDBJ databases">
        <title>Evolutionary Origins and Diversification of the Mycorrhizal Mutualists.</title>
        <authorList>
            <consortium name="DOE Joint Genome Institute"/>
            <consortium name="Mycorrhizal Genomics Consortium"/>
            <person name="Kohler A."/>
            <person name="Kuo A."/>
            <person name="Nagy L.G."/>
            <person name="Floudas D."/>
            <person name="Copeland A."/>
            <person name="Barry K.W."/>
            <person name="Cichocki N."/>
            <person name="Veneault-Fourrey C."/>
            <person name="LaButti K."/>
            <person name="Lindquist E.A."/>
            <person name="Lipzen A."/>
            <person name="Lundell T."/>
            <person name="Morin E."/>
            <person name="Murat C."/>
            <person name="Riley R."/>
            <person name="Ohm R."/>
            <person name="Sun H."/>
            <person name="Tunlid A."/>
            <person name="Henrissat B."/>
            <person name="Grigoriev I.V."/>
            <person name="Hibbett D.S."/>
            <person name="Martin F."/>
        </authorList>
    </citation>
    <scope>NUCLEOTIDE SEQUENCE [LARGE SCALE GENOMIC DNA]</scope>
    <source>
        <strain evidence="11">MUT 4182</strain>
    </source>
</reference>
<evidence type="ECO:0000256" key="5">
    <source>
        <dbReference type="ARBA" id="ARBA00022801"/>
    </source>
</evidence>
<dbReference type="SUPFAM" id="SSF51011">
    <property type="entry name" value="Glycosyl hydrolase domain"/>
    <property type="match status" value="1"/>
</dbReference>
<proteinExistence type="inferred from homology"/>
<dbReference type="UniPathway" id="UPA00667"/>
<dbReference type="Gene3D" id="2.60.40.1180">
    <property type="entry name" value="Golgi alpha-mannosidase II"/>
    <property type="match status" value="1"/>
</dbReference>
<evidence type="ECO:0000256" key="3">
    <source>
        <dbReference type="ARBA" id="ARBA00007186"/>
    </source>
</evidence>
<evidence type="ECO:0000256" key="7">
    <source>
        <dbReference type="ARBA" id="ARBA00023295"/>
    </source>
</evidence>
<organism evidence="10 11">
    <name type="scientific">Tulasnella calospora MUT 4182</name>
    <dbReference type="NCBI Taxonomy" id="1051891"/>
    <lineage>
        <taxon>Eukaryota</taxon>
        <taxon>Fungi</taxon>
        <taxon>Dikarya</taxon>
        <taxon>Basidiomycota</taxon>
        <taxon>Agaricomycotina</taxon>
        <taxon>Agaricomycetes</taxon>
        <taxon>Cantharellales</taxon>
        <taxon>Tulasnellaceae</taxon>
        <taxon>Tulasnella</taxon>
    </lineage>
</organism>
<dbReference type="Proteomes" id="UP000054248">
    <property type="component" value="Unassembled WGS sequence"/>
</dbReference>
<dbReference type="Pfam" id="PF06964">
    <property type="entry name" value="Alpha-L-AF_C"/>
    <property type="match status" value="1"/>
</dbReference>